<dbReference type="Pfam" id="PF00605">
    <property type="entry name" value="IRF"/>
    <property type="match status" value="1"/>
</dbReference>
<dbReference type="Gene3D" id="2.60.200.10">
    <property type="match status" value="1"/>
</dbReference>
<evidence type="ECO:0000313" key="10">
    <source>
        <dbReference type="WBParaSite" id="MCU_008557-RA"/>
    </source>
</evidence>
<evidence type="ECO:0000256" key="6">
    <source>
        <dbReference type="ARBA" id="ARBA00023242"/>
    </source>
</evidence>
<dbReference type="InterPro" id="IPR017855">
    <property type="entry name" value="SMAD-like_dom_sf"/>
</dbReference>
<evidence type="ECO:0000256" key="4">
    <source>
        <dbReference type="ARBA" id="ARBA00023159"/>
    </source>
</evidence>
<dbReference type="SUPFAM" id="SSF46785">
    <property type="entry name" value="Winged helix' DNA-binding domain"/>
    <property type="match status" value="1"/>
</dbReference>
<keyword evidence="4" id="KW-0010">Activator</keyword>
<evidence type="ECO:0000259" key="7">
    <source>
        <dbReference type="PROSITE" id="PS51507"/>
    </source>
</evidence>
<dbReference type="PANTHER" id="PTHR11949:SF17">
    <property type="entry name" value="IRF TRYPTOPHAN PENTAD REPEAT DOMAIN-CONTAINING PROTEIN"/>
    <property type="match status" value="1"/>
</dbReference>
<accession>A0A0R3UNH8</accession>
<dbReference type="EMBL" id="UXSR01005700">
    <property type="protein sequence ID" value="VDD83351.1"/>
    <property type="molecule type" value="Genomic_DNA"/>
</dbReference>
<protein>
    <submittedName>
        <fullName evidence="10">IRF tryptophan pentad repeat domain-containing protein</fullName>
    </submittedName>
</protein>
<dbReference type="GO" id="GO:0045944">
    <property type="term" value="P:positive regulation of transcription by RNA polymerase II"/>
    <property type="evidence" value="ECO:0007669"/>
    <property type="project" value="UniProtKB-ARBA"/>
</dbReference>
<dbReference type="GO" id="GO:0000978">
    <property type="term" value="F:RNA polymerase II cis-regulatory region sequence-specific DNA binding"/>
    <property type="evidence" value="ECO:0007669"/>
    <property type="project" value="TreeGrafter"/>
</dbReference>
<dbReference type="AlphaFoldDB" id="A0A0R3UNH8"/>
<dbReference type="OrthoDB" id="6538197at2759"/>
<reference evidence="8 9" key="1">
    <citation type="submission" date="2018-10" db="EMBL/GenBank/DDBJ databases">
        <authorList>
            <consortium name="Pathogen Informatics"/>
        </authorList>
    </citation>
    <scope>NUCLEOTIDE SEQUENCE [LARGE SCALE GENOMIC DNA]</scope>
</reference>
<feature type="domain" description="IRF tryptophan pentad repeat" evidence="7">
    <location>
        <begin position="32"/>
        <end position="139"/>
    </location>
</feature>
<dbReference type="PROSITE" id="PS00601">
    <property type="entry name" value="IRF_1"/>
    <property type="match status" value="1"/>
</dbReference>
<keyword evidence="6" id="KW-0539">Nucleus</keyword>
<dbReference type="Proteomes" id="UP000267029">
    <property type="component" value="Unassembled WGS sequence"/>
</dbReference>
<organism evidence="8 9">
    <name type="scientific">Mesocestoides corti</name>
    <name type="common">Flatworm</name>
    <dbReference type="NCBI Taxonomy" id="53468"/>
    <lineage>
        <taxon>Eukaryota</taxon>
        <taxon>Metazoa</taxon>
        <taxon>Spiralia</taxon>
        <taxon>Lophotrochozoa</taxon>
        <taxon>Platyhelminthes</taxon>
        <taxon>Cestoda</taxon>
        <taxon>Eucestoda</taxon>
        <taxon>Cyclophyllidea</taxon>
        <taxon>Mesocestoididae</taxon>
        <taxon>Mesocestoides</taxon>
    </lineage>
</organism>
<dbReference type="InterPro" id="IPR036388">
    <property type="entry name" value="WH-like_DNA-bd_sf"/>
</dbReference>
<proteinExistence type="predicted"/>
<dbReference type="PANTHER" id="PTHR11949">
    <property type="entry name" value="INTERFERON REGULATORY FACTOR"/>
    <property type="match status" value="1"/>
</dbReference>
<dbReference type="SMART" id="SM00348">
    <property type="entry name" value="IRF"/>
    <property type="match status" value="1"/>
</dbReference>
<reference evidence="10" key="2">
    <citation type="submission" date="2019-11" db="UniProtKB">
        <authorList>
            <consortium name="WormBaseParasite"/>
        </authorList>
    </citation>
    <scope>IDENTIFICATION</scope>
</reference>
<dbReference type="PRINTS" id="PR00267">
    <property type="entry name" value="INTFRNREGFCT"/>
</dbReference>
<dbReference type="InterPro" id="IPR008984">
    <property type="entry name" value="SMAD_FHA_dom_sf"/>
</dbReference>
<dbReference type="InterPro" id="IPR019817">
    <property type="entry name" value="Interferon_reg_fac_CS"/>
</dbReference>
<comment type="subcellular location">
    <subcellularLocation>
        <location evidence="1">Nucleus</location>
    </subcellularLocation>
</comment>
<keyword evidence="2" id="KW-0805">Transcription regulation</keyword>
<dbReference type="SMART" id="SM01243">
    <property type="entry name" value="IRF-3"/>
    <property type="match status" value="1"/>
</dbReference>
<evidence type="ECO:0000313" key="8">
    <source>
        <dbReference type="EMBL" id="VDD83351.1"/>
    </source>
</evidence>
<dbReference type="GO" id="GO:0005634">
    <property type="term" value="C:nucleus"/>
    <property type="evidence" value="ECO:0007669"/>
    <property type="project" value="UniProtKB-SubCell"/>
</dbReference>
<dbReference type="PROSITE" id="PS51507">
    <property type="entry name" value="IRF_2"/>
    <property type="match status" value="1"/>
</dbReference>
<evidence type="ECO:0000256" key="2">
    <source>
        <dbReference type="ARBA" id="ARBA00023015"/>
    </source>
</evidence>
<dbReference type="STRING" id="53468.A0A0R3UNH8"/>
<evidence type="ECO:0000313" key="9">
    <source>
        <dbReference type="Proteomes" id="UP000267029"/>
    </source>
</evidence>
<dbReference type="InterPro" id="IPR019471">
    <property type="entry name" value="Interferon_reg_factor-3"/>
</dbReference>
<gene>
    <name evidence="8" type="ORF">MCOS_LOCUS9354</name>
</gene>
<evidence type="ECO:0000256" key="5">
    <source>
        <dbReference type="ARBA" id="ARBA00023163"/>
    </source>
</evidence>
<dbReference type="Gene3D" id="1.10.10.10">
    <property type="entry name" value="Winged helix-like DNA-binding domain superfamily/Winged helix DNA-binding domain"/>
    <property type="match status" value="1"/>
</dbReference>
<sequence>MFLSGYDFRKKPLCSQNVNILNSANSWRMDIRVRLRPWLESRLNEGWIEGLCWVDQEKGIFRIPWKHHSKHTWTEQDAAIFKDWAVVTGRYREGIDDPDWPMWKTRLRCALNKAPDIQEVKQRHNLHCDEPFKVYRFISKTESLWRANATRNASMIFDGFPPLSQLPSAFGMHNLSTRRGSTSSAASFTQRRPAILISRLSPIARGEAFPQYNHHNRPLTVIRRRDQLFVKKLSLRSLVPPSSSYASSPSMPQQLHSLNASPLDSLDVGAIQEVFSSPSPQVSSGYPLLTPLHSPNIPVLHPPSFLPLLPDIMEPEFHQLGIRIQHLNIRVKDTIVTNLNGCCIYFGRYEEPLVPNAAVSPITVTSAPDPIEMAITHNVSDENRAYVEMLLSNMVRGITVTASSHDGSIYVERLCRCAVFVYYLDETSGDYVFVKKVVRRECAKVFDYPRFAAELEYFRLGQGPKPHYEVVLAFGQQLRSGISTQNLLVWCRVASCRAWFQVQRVASGLKASSDYGFPASPPPLIANSHHGLLVGGEVSPDEADDVDVCPVDTEDAGVSLYSPSSGIKLEPEEVEEEVVVVSTSLSGDGTSPQHLMGADHEGPSAVDGVMTEVIEEEGVVELPQDEGLLTSLAVE</sequence>
<dbReference type="SUPFAM" id="SSF49879">
    <property type="entry name" value="SMAD/FHA domain"/>
    <property type="match status" value="1"/>
</dbReference>
<dbReference type="GO" id="GO:0000981">
    <property type="term" value="F:DNA-binding transcription factor activity, RNA polymerase II-specific"/>
    <property type="evidence" value="ECO:0007669"/>
    <property type="project" value="TreeGrafter"/>
</dbReference>
<name>A0A0R3UNH8_MESCO</name>
<keyword evidence="5" id="KW-0804">Transcription</keyword>
<dbReference type="CDD" id="cd00103">
    <property type="entry name" value="IRF"/>
    <property type="match status" value="1"/>
</dbReference>
<dbReference type="InterPro" id="IPR036390">
    <property type="entry name" value="WH_DNA-bd_sf"/>
</dbReference>
<dbReference type="InterPro" id="IPR001346">
    <property type="entry name" value="Interferon_reg_fact_DNA-bd_dom"/>
</dbReference>
<dbReference type="FunFam" id="1.10.10.10:FF:000041">
    <property type="entry name" value="Interferon regulatory factor 4"/>
    <property type="match status" value="1"/>
</dbReference>
<evidence type="ECO:0000256" key="1">
    <source>
        <dbReference type="ARBA" id="ARBA00004123"/>
    </source>
</evidence>
<dbReference type="Pfam" id="PF10401">
    <property type="entry name" value="IRF-3"/>
    <property type="match status" value="1"/>
</dbReference>
<evidence type="ECO:0000256" key="3">
    <source>
        <dbReference type="ARBA" id="ARBA00023125"/>
    </source>
</evidence>
<dbReference type="GO" id="GO:0002376">
    <property type="term" value="P:immune system process"/>
    <property type="evidence" value="ECO:0007669"/>
    <property type="project" value="TreeGrafter"/>
</dbReference>
<keyword evidence="3" id="KW-0238">DNA-binding</keyword>
<keyword evidence="9" id="KW-1185">Reference proteome</keyword>
<dbReference type="WBParaSite" id="MCU_008557-RA">
    <property type="protein sequence ID" value="MCU_008557-RA"/>
    <property type="gene ID" value="MCU_008557"/>
</dbReference>